<comment type="catalytic activity">
    <reaction evidence="9 10">
        <text>L-threonyl-[protein] + FAD = FMN-L-threonyl-[protein] + AMP + H(+)</text>
        <dbReference type="Rhea" id="RHEA:36847"/>
        <dbReference type="Rhea" id="RHEA-COMP:11060"/>
        <dbReference type="Rhea" id="RHEA-COMP:11061"/>
        <dbReference type="ChEBI" id="CHEBI:15378"/>
        <dbReference type="ChEBI" id="CHEBI:30013"/>
        <dbReference type="ChEBI" id="CHEBI:57692"/>
        <dbReference type="ChEBI" id="CHEBI:74257"/>
        <dbReference type="ChEBI" id="CHEBI:456215"/>
        <dbReference type="EC" id="2.7.1.180"/>
    </reaction>
</comment>
<evidence type="ECO:0000313" key="13">
    <source>
        <dbReference type="EMBL" id="RGQ06285.1"/>
    </source>
</evidence>
<dbReference type="GO" id="GO:0046872">
    <property type="term" value="F:metal ion binding"/>
    <property type="evidence" value="ECO:0007669"/>
    <property type="project" value="UniProtKB-UniRule"/>
</dbReference>
<comment type="cofactor">
    <cofactor evidence="11">
        <name>Mg(2+)</name>
        <dbReference type="ChEBI" id="CHEBI:18420"/>
    </cofactor>
    <cofactor evidence="11">
        <name>Mn(2+)</name>
        <dbReference type="ChEBI" id="CHEBI:29035"/>
    </cofactor>
    <text evidence="11">Magnesium. Can also use manganese.</text>
</comment>
<dbReference type="InterPro" id="IPR003374">
    <property type="entry name" value="ApbE-like_sf"/>
</dbReference>
<protein>
    <recommendedName>
        <fullName evidence="2 10">FAD:protein FMN transferase</fullName>
        <ecNumber evidence="1 10">2.7.1.180</ecNumber>
    </recommendedName>
    <alternativeName>
        <fullName evidence="8 10">Flavin transferase</fullName>
    </alternativeName>
</protein>
<evidence type="ECO:0000313" key="14">
    <source>
        <dbReference type="Proteomes" id="UP000284662"/>
    </source>
</evidence>
<dbReference type="InterPro" id="IPR024932">
    <property type="entry name" value="ApbE"/>
</dbReference>
<name>A0A411ZTZ2_9FIRM</name>
<feature type="transmembrane region" description="Helical" evidence="12">
    <location>
        <begin position="7"/>
        <end position="25"/>
    </location>
</feature>
<evidence type="ECO:0000256" key="11">
    <source>
        <dbReference type="PIRSR" id="PIRSR006268-2"/>
    </source>
</evidence>
<dbReference type="PANTHER" id="PTHR30040:SF2">
    <property type="entry name" value="FAD:PROTEIN FMN TRANSFERASE"/>
    <property type="match status" value="1"/>
</dbReference>
<dbReference type="AlphaFoldDB" id="A0A411ZTZ2"/>
<feature type="binding site" evidence="11">
    <location>
        <position position="292"/>
    </location>
    <ligand>
        <name>Mg(2+)</name>
        <dbReference type="ChEBI" id="CHEBI:18420"/>
    </ligand>
</feature>
<evidence type="ECO:0000256" key="10">
    <source>
        <dbReference type="PIRNR" id="PIRNR006268"/>
    </source>
</evidence>
<evidence type="ECO:0000256" key="5">
    <source>
        <dbReference type="ARBA" id="ARBA00022723"/>
    </source>
</evidence>
<keyword evidence="6 10" id="KW-0274">FAD</keyword>
<keyword evidence="12" id="KW-0812">Transmembrane</keyword>
<dbReference type="EC" id="2.7.1.180" evidence="1 10"/>
<gene>
    <name evidence="13" type="ORF">DWZ11_04840</name>
</gene>
<evidence type="ECO:0000256" key="3">
    <source>
        <dbReference type="ARBA" id="ARBA00022630"/>
    </source>
</evidence>
<sequence length="353" mass="40383">MMKKKLYIFIVIILSFLIFATYKIFVENKTIVEKDTILAMDTQISWVIYEKPSLYPLDLNAKIKTRINELVKLLSVTDENSEIYKVNHHQEQNIKLSEDTKNVVLFALQMAEKTNGALEPTIYPVLREWGFTTGKYQIPDETKIRDLLNYVDYRKVSLKENQIYLPDGMQIDLGAVAKGYIGDEIIKILKANNISSALINLGGNVQLLGTKPNRDLWNIGLKSPNSQDYIGILRLADCAIVTSGNYERYFIGEDNKRYWHILDGKTGKPADKHINSVTIVTKQGKLGDALSTALFVMGVDEAINYWKQSKDENDAFEMILITDDKKIYITENLVDSFTLQDKYKDYHMVVVTL</sequence>
<evidence type="ECO:0000256" key="8">
    <source>
        <dbReference type="ARBA" id="ARBA00031306"/>
    </source>
</evidence>
<dbReference type="Proteomes" id="UP000284662">
    <property type="component" value="Unassembled WGS sequence"/>
</dbReference>
<comment type="similarity">
    <text evidence="10">Belongs to the ApbE family.</text>
</comment>
<dbReference type="EMBL" id="QRST01000006">
    <property type="protein sequence ID" value="RGQ06285.1"/>
    <property type="molecule type" value="Genomic_DNA"/>
</dbReference>
<dbReference type="Gene3D" id="3.10.520.10">
    <property type="entry name" value="ApbE-like domains"/>
    <property type="match status" value="1"/>
</dbReference>
<evidence type="ECO:0000256" key="9">
    <source>
        <dbReference type="ARBA" id="ARBA00048540"/>
    </source>
</evidence>
<keyword evidence="7 10" id="KW-0460">Magnesium</keyword>
<dbReference type="PANTHER" id="PTHR30040">
    <property type="entry name" value="THIAMINE BIOSYNTHESIS LIPOPROTEIN APBE"/>
    <property type="match status" value="1"/>
</dbReference>
<organism evidence="13 14">
    <name type="scientific">Megamonas rupellensis</name>
    <dbReference type="NCBI Taxonomy" id="491921"/>
    <lineage>
        <taxon>Bacteria</taxon>
        <taxon>Bacillati</taxon>
        <taxon>Bacillota</taxon>
        <taxon>Negativicutes</taxon>
        <taxon>Selenomonadales</taxon>
        <taxon>Selenomonadaceae</taxon>
        <taxon>Megamonas</taxon>
    </lineage>
</organism>
<feature type="binding site" evidence="11">
    <location>
        <position position="288"/>
    </location>
    <ligand>
        <name>Mg(2+)</name>
        <dbReference type="ChEBI" id="CHEBI:18420"/>
    </ligand>
</feature>
<evidence type="ECO:0000256" key="6">
    <source>
        <dbReference type="ARBA" id="ARBA00022827"/>
    </source>
</evidence>
<evidence type="ECO:0000256" key="7">
    <source>
        <dbReference type="ARBA" id="ARBA00022842"/>
    </source>
</evidence>
<dbReference type="GO" id="GO:0016740">
    <property type="term" value="F:transferase activity"/>
    <property type="evidence" value="ECO:0007669"/>
    <property type="project" value="UniProtKB-UniRule"/>
</dbReference>
<dbReference type="Pfam" id="PF02424">
    <property type="entry name" value="ApbE"/>
    <property type="match status" value="1"/>
</dbReference>
<comment type="caution">
    <text evidence="13">The sequence shown here is derived from an EMBL/GenBank/DDBJ whole genome shotgun (WGS) entry which is preliminary data.</text>
</comment>
<proteinExistence type="inferred from homology"/>
<evidence type="ECO:0000256" key="2">
    <source>
        <dbReference type="ARBA" id="ARBA00016337"/>
    </source>
</evidence>
<keyword evidence="5 10" id="KW-0479">Metal-binding</keyword>
<accession>A0A411ZTZ2</accession>
<evidence type="ECO:0000256" key="12">
    <source>
        <dbReference type="SAM" id="Phobius"/>
    </source>
</evidence>
<feature type="binding site" evidence="11">
    <location>
        <position position="175"/>
    </location>
    <ligand>
        <name>Mg(2+)</name>
        <dbReference type="ChEBI" id="CHEBI:18420"/>
    </ligand>
</feature>
<dbReference type="SUPFAM" id="SSF143631">
    <property type="entry name" value="ApbE-like"/>
    <property type="match status" value="1"/>
</dbReference>
<dbReference type="PIRSF" id="PIRSF006268">
    <property type="entry name" value="ApbE"/>
    <property type="match status" value="1"/>
</dbReference>
<reference evidence="13 14" key="1">
    <citation type="submission" date="2018-08" db="EMBL/GenBank/DDBJ databases">
        <title>A genome reference for cultivated species of the human gut microbiota.</title>
        <authorList>
            <person name="Zou Y."/>
            <person name="Xue W."/>
            <person name="Luo G."/>
        </authorList>
    </citation>
    <scope>NUCLEOTIDE SEQUENCE [LARGE SCALE GENOMIC DNA]</scope>
    <source>
        <strain evidence="13 14">AF29-2</strain>
    </source>
</reference>
<keyword evidence="3 10" id="KW-0285">Flavoprotein</keyword>
<keyword evidence="12" id="KW-1133">Transmembrane helix</keyword>
<evidence type="ECO:0000256" key="1">
    <source>
        <dbReference type="ARBA" id="ARBA00011955"/>
    </source>
</evidence>
<evidence type="ECO:0000256" key="4">
    <source>
        <dbReference type="ARBA" id="ARBA00022679"/>
    </source>
</evidence>
<keyword evidence="4 10" id="KW-0808">Transferase</keyword>
<keyword evidence="12" id="KW-0472">Membrane</keyword>